<gene>
    <name evidence="1" type="ORF">GCG54_00015376</name>
</gene>
<dbReference type="GeneID" id="69022480"/>
<evidence type="ECO:0000313" key="2">
    <source>
        <dbReference type="Proteomes" id="UP000613401"/>
    </source>
</evidence>
<evidence type="ECO:0000313" key="1">
    <source>
        <dbReference type="EMBL" id="KAF3807991.1"/>
    </source>
</evidence>
<comment type="caution">
    <text evidence="1">The sequence shown here is derived from an EMBL/GenBank/DDBJ whole genome shotgun (WGS) entry which is preliminary data.</text>
</comment>
<accession>A0A8H4CQF6</accession>
<dbReference type="Proteomes" id="UP000613401">
    <property type="component" value="Unassembled WGS sequence"/>
</dbReference>
<reference evidence="1" key="1">
    <citation type="journal article" date="2020" name="Phytopathology">
        <title>Genome sequence and comparative analysis of Colletotrichum gloeosporioides isolated from Liriodendron leaves.</title>
        <authorList>
            <person name="Fu F.F."/>
            <person name="Hao Z."/>
            <person name="Wang P."/>
            <person name="Lu Y."/>
            <person name="Xue L.J."/>
            <person name="Wei G."/>
            <person name="Tian Y."/>
            <person name="Baishi H."/>
            <person name="Xu H."/>
            <person name="Shi J."/>
            <person name="Cheng T."/>
            <person name="Wang G."/>
            <person name="Yi Y."/>
            <person name="Chen J."/>
        </authorList>
    </citation>
    <scope>NUCLEOTIDE SEQUENCE</scope>
    <source>
        <strain evidence="1">Lc1</strain>
    </source>
</reference>
<name>A0A8H4CQF6_COLGL</name>
<dbReference type="InterPro" id="IPR022198">
    <property type="entry name" value="DUF3723"/>
</dbReference>
<proteinExistence type="predicted"/>
<dbReference type="EMBL" id="WVTB01000025">
    <property type="protein sequence ID" value="KAF3807991.1"/>
    <property type="molecule type" value="Genomic_DNA"/>
</dbReference>
<protein>
    <submittedName>
        <fullName evidence="1">Uncharacterized protein</fullName>
    </submittedName>
</protein>
<dbReference type="Pfam" id="PF12520">
    <property type="entry name" value="DUF3723"/>
    <property type="match status" value="1"/>
</dbReference>
<dbReference type="AlphaFoldDB" id="A0A8H4CQF6"/>
<reference evidence="1" key="2">
    <citation type="submission" date="2020-03" db="EMBL/GenBank/DDBJ databases">
        <authorList>
            <person name="Fu F.-F."/>
            <person name="Chen J."/>
        </authorList>
    </citation>
    <scope>NUCLEOTIDE SEQUENCE</scope>
    <source>
        <strain evidence="1">Lc1</strain>
    </source>
</reference>
<sequence>MVDTRFTQVTGDLKKSVGTASISIPSLKPPLRTANRVRRHAPEPLKRLYREEHECRQEEHSRHAKAIISQFNFESAILQAETSVLRLRSDALPYPGLKLPSGVQLESLQGSDHS</sequence>
<keyword evidence="2" id="KW-1185">Reference proteome</keyword>
<organism evidence="1 2">
    <name type="scientific">Colletotrichum gloeosporioides</name>
    <name type="common">Anthracnose fungus</name>
    <name type="synonym">Glomerella cingulata</name>
    <dbReference type="NCBI Taxonomy" id="474922"/>
    <lineage>
        <taxon>Eukaryota</taxon>
        <taxon>Fungi</taxon>
        <taxon>Dikarya</taxon>
        <taxon>Ascomycota</taxon>
        <taxon>Pezizomycotina</taxon>
        <taxon>Sordariomycetes</taxon>
        <taxon>Hypocreomycetidae</taxon>
        <taxon>Glomerellales</taxon>
        <taxon>Glomerellaceae</taxon>
        <taxon>Colletotrichum</taxon>
        <taxon>Colletotrichum gloeosporioides species complex</taxon>
    </lineage>
</organism>
<dbReference type="RefSeq" id="XP_045267150.1">
    <property type="nucleotide sequence ID" value="XM_045415168.1"/>
</dbReference>